<dbReference type="Proteomes" id="UP000323011">
    <property type="component" value="Unassembled WGS sequence"/>
</dbReference>
<feature type="compositionally biased region" description="Polar residues" evidence="5">
    <location>
        <begin position="383"/>
        <end position="392"/>
    </location>
</feature>
<feature type="transmembrane region" description="Helical" evidence="6">
    <location>
        <begin position="285"/>
        <end position="303"/>
    </location>
</feature>
<dbReference type="OMA" id="ERTINFP"/>
<evidence type="ECO:0000313" key="10">
    <source>
        <dbReference type="EMBL" id="KAA0157787.1"/>
    </source>
</evidence>
<dbReference type="InterPro" id="IPR050186">
    <property type="entry name" value="TPT_transporter"/>
</dbReference>
<dbReference type="AlphaFoldDB" id="A0A5A8CZG5"/>
<keyword evidence="2 6" id="KW-0812">Transmembrane</keyword>
<sequence>MAGASAKRSQDLCSAGLFWALVYGVASMAITLFNKAVLTEYEFQFPQVLTVCQGAFTIVAMFLLRAAGVITFGDLNWKVARQVAPLSLVFIFYVVVSLAALGRVNVPMFTALRRTTLLFVMALEYFSSGTVPSRWTMAAAGVMMVGAMIAAAKDLTYDPVSYGFVFLTNLGTALYTVNIASVKREHKLDIFTMLWYNNLMTMPALAILAWWSGEMEAVMNFPHMADTGFLTVFFFSATLAFFLNYSTYQSTSLNSPTTQSVIGQLKNFVAFVLSLVLFSDYKFHVVNFGGLLIGFAGGVWYSVMQMQPSPKKAPALPGKAGATAVRDVTASGEDGDNTDDENRGADATEHSMSEGDDHVLGHSHLATDGNTETSARPRLLDSGASSRASSTA</sequence>
<feature type="compositionally biased region" description="Basic and acidic residues" evidence="5">
    <location>
        <begin position="340"/>
        <end position="360"/>
    </location>
</feature>
<evidence type="ECO:0000256" key="5">
    <source>
        <dbReference type="SAM" id="MobiDB-lite"/>
    </source>
</evidence>
<gene>
    <name evidence="10" type="ORF">FNF28_06496</name>
    <name evidence="9" type="ORF">FNF29_06365</name>
    <name evidence="8" type="ORF">FNF31_07355</name>
</gene>
<feature type="transmembrane region" description="Helical" evidence="6">
    <location>
        <begin position="45"/>
        <end position="67"/>
    </location>
</feature>
<dbReference type="PANTHER" id="PTHR11132">
    <property type="entry name" value="SOLUTE CARRIER FAMILY 35"/>
    <property type="match status" value="1"/>
</dbReference>
<evidence type="ECO:0000256" key="4">
    <source>
        <dbReference type="ARBA" id="ARBA00023136"/>
    </source>
</evidence>
<accession>A0A5A8CZG5</accession>
<comment type="caution">
    <text evidence="10">The sequence shown here is derived from an EMBL/GenBank/DDBJ whole genome shotgun (WGS) entry which is preliminary data.</text>
</comment>
<feature type="transmembrane region" description="Helical" evidence="6">
    <location>
        <begin position="194"/>
        <end position="213"/>
    </location>
</feature>
<evidence type="ECO:0000259" key="7">
    <source>
        <dbReference type="Pfam" id="PF03151"/>
    </source>
</evidence>
<feature type="transmembrane region" description="Helical" evidence="6">
    <location>
        <begin position="228"/>
        <end position="248"/>
    </location>
</feature>
<feature type="transmembrane region" description="Helical" evidence="6">
    <location>
        <begin position="135"/>
        <end position="152"/>
    </location>
</feature>
<dbReference type="Proteomes" id="UP000324907">
    <property type="component" value="Unassembled WGS sequence"/>
</dbReference>
<keyword evidence="11" id="KW-1185">Reference proteome</keyword>
<dbReference type="Proteomes" id="UP000325113">
    <property type="component" value="Unassembled WGS sequence"/>
</dbReference>
<feature type="compositionally biased region" description="Low complexity" evidence="5">
    <location>
        <begin position="312"/>
        <end position="324"/>
    </location>
</feature>
<organism evidence="10 12">
    <name type="scientific">Cafeteria roenbergensis</name>
    <name type="common">Marine flagellate</name>
    <dbReference type="NCBI Taxonomy" id="33653"/>
    <lineage>
        <taxon>Eukaryota</taxon>
        <taxon>Sar</taxon>
        <taxon>Stramenopiles</taxon>
        <taxon>Bigyra</taxon>
        <taxon>Opalozoa</taxon>
        <taxon>Bicosoecida</taxon>
        <taxon>Cafeteriaceae</taxon>
        <taxon>Cafeteria</taxon>
    </lineage>
</organism>
<reference evidence="11 12" key="1">
    <citation type="submission" date="2019-07" db="EMBL/GenBank/DDBJ databases">
        <title>Genomes of Cafeteria roenbergensis.</title>
        <authorList>
            <person name="Fischer M.G."/>
            <person name="Hackl T."/>
            <person name="Roman M."/>
        </authorList>
    </citation>
    <scope>NUCLEOTIDE SEQUENCE [LARGE SCALE GENOMIC DNA]</scope>
    <source>
        <strain evidence="9 11">BVI</strain>
        <strain evidence="8 13">Cflag</strain>
        <strain evidence="10 12">RCC970-E3</strain>
    </source>
</reference>
<evidence type="ECO:0000256" key="1">
    <source>
        <dbReference type="ARBA" id="ARBA00004141"/>
    </source>
</evidence>
<feature type="transmembrane region" description="Helical" evidence="6">
    <location>
        <begin position="260"/>
        <end position="279"/>
    </location>
</feature>
<proteinExistence type="predicted"/>
<dbReference type="GO" id="GO:0016020">
    <property type="term" value="C:membrane"/>
    <property type="evidence" value="ECO:0007669"/>
    <property type="project" value="UniProtKB-SubCell"/>
</dbReference>
<evidence type="ECO:0000313" key="12">
    <source>
        <dbReference type="Proteomes" id="UP000324907"/>
    </source>
</evidence>
<feature type="domain" description="Sugar phosphate transporter" evidence="7">
    <location>
        <begin position="18"/>
        <end position="302"/>
    </location>
</feature>
<evidence type="ECO:0000313" key="8">
    <source>
        <dbReference type="EMBL" id="KAA0148677.1"/>
    </source>
</evidence>
<feature type="region of interest" description="Disordered" evidence="5">
    <location>
        <begin position="312"/>
        <end position="392"/>
    </location>
</feature>
<evidence type="ECO:0000256" key="3">
    <source>
        <dbReference type="ARBA" id="ARBA00022989"/>
    </source>
</evidence>
<dbReference type="EMBL" id="VLTM01000144">
    <property type="protein sequence ID" value="KAA0148677.1"/>
    <property type="molecule type" value="Genomic_DNA"/>
</dbReference>
<keyword evidence="4 6" id="KW-0472">Membrane</keyword>
<evidence type="ECO:0000313" key="13">
    <source>
        <dbReference type="Proteomes" id="UP000325113"/>
    </source>
</evidence>
<evidence type="ECO:0000313" key="9">
    <source>
        <dbReference type="EMBL" id="KAA0148891.1"/>
    </source>
</evidence>
<keyword evidence="3 6" id="KW-1133">Transmembrane helix</keyword>
<feature type="transmembrane region" description="Helical" evidence="6">
    <location>
        <begin position="79"/>
        <end position="100"/>
    </location>
</feature>
<dbReference type="EMBL" id="VLTL01000165">
    <property type="protein sequence ID" value="KAA0157787.1"/>
    <property type="molecule type" value="Genomic_DNA"/>
</dbReference>
<name>A0A5A8CZG5_CAFRO</name>
<dbReference type="Pfam" id="PF03151">
    <property type="entry name" value="TPT"/>
    <property type="match status" value="1"/>
</dbReference>
<evidence type="ECO:0000256" key="2">
    <source>
        <dbReference type="ARBA" id="ARBA00022692"/>
    </source>
</evidence>
<dbReference type="InterPro" id="IPR004853">
    <property type="entry name" value="Sugar_P_trans_dom"/>
</dbReference>
<comment type="subcellular location">
    <subcellularLocation>
        <location evidence="1">Membrane</location>
        <topology evidence="1">Multi-pass membrane protein</topology>
    </subcellularLocation>
</comment>
<evidence type="ECO:0000256" key="6">
    <source>
        <dbReference type="SAM" id="Phobius"/>
    </source>
</evidence>
<evidence type="ECO:0000313" key="11">
    <source>
        <dbReference type="Proteomes" id="UP000323011"/>
    </source>
</evidence>
<protein>
    <recommendedName>
        <fullName evidence="7">Sugar phosphate transporter domain-containing protein</fullName>
    </recommendedName>
</protein>
<feature type="transmembrane region" description="Helical" evidence="6">
    <location>
        <begin position="12"/>
        <end position="33"/>
    </location>
</feature>
<feature type="transmembrane region" description="Helical" evidence="6">
    <location>
        <begin position="164"/>
        <end position="182"/>
    </location>
</feature>
<dbReference type="EMBL" id="VLTN01000048">
    <property type="protein sequence ID" value="KAA0148891.1"/>
    <property type="molecule type" value="Genomic_DNA"/>
</dbReference>